<dbReference type="AlphaFoldDB" id="A0A5C3LYB7"/>
<dbReference type="EMBL" id="ML213608">
    <property type="protein sequence ID" value="TFK37393.1"/>
    <property type="molecule type" value="Genomic_DNA"/>
</dbReference>
<reference evidence="1 2" key="1">
    <citation type="journal article" date="2019" name="Nat. Ecol. Evol.">
        <title>Megaphylogeny resolves global patterns of mushroom evolution.</title>
        <authorList>
            <person name="Varga T."/>
            <person name="Krizsan K."/>
            <person name="Foldi C."/>
            <person name="Dima B."/>
            <person name="Sanchez-Garcia M."/>
            <person name="Sanchez-Ramirez S."/>
            <person name="Szollosi G.J."/>
            <person name="Szarkandi J.G."/>
            <person name="Papp V."/>
            <person name="Albert L."/>
            <person name="Andreopoulos W."/>
            <person name="Angelini C."/>
            <person name="Antonin V."/>
            <person name="Barry K.W."/>
            <person name="Bougher N.L."/>
            <person name="Buchanan P."/>
            <person name="Buyck B."/>
            <person name="Bense V."/>
            <person name="Catcheside P."/>
            <person name="Chovatia M."/>
            <person name="Cooper J."/>
            <person name="Damon W."/>
            <person name="Desjardin D."/>
            <person name="Finy P."/>
            <person name="Geml J."/>
            <person name="Haridas S."/>
            <person name="Hughes K."/>
            <person name="Justo A."/>
            <person name="Karasinski D."/>
            <person name="Kautmanova I."/>
            <person name="Kiss B."/>
            <person name="Kocsube S."/>
            <person name="Kotiranta H."/>
            <person name="LaButti K.M."/>
            <person name="Lechner B.E."/>
            <person name="Liimatainen K."/>
            <person name="Lipzen A."/>
            <person name="Lukacs Z."/>
            <person name="Mihaltcheva S."/>
            <person name="Morgado L.N."/>
            <person name="Niskanen T."/>
            <person name="Noordeloos M.E."/>
            <person name="Ohm R.A."/>
            <person name="Ortiz-Santana B."/>
            <person name="Ovrebo C."/>
            <person name="Racz N."/>
            <person name="Riley R."/>
            <person name="Savchenko A."/>
            <person name="Shiryaev A."/>
            <person name="Soop K."/>
            <person name="Spirin V."/>
            <person name="Szebenyi C."/>
            <person name="Tomsovsky M."/>
            <person name="Tulloss R.E."/>
            <person name="Uehling J."/>
            <person name="Grigoriev I.V."/>
            <person name="Vagvolgyi C."/>
            <person name="Papp T."/>
            <person name="Martin F.M."/>
            <person name="Miettinen O."/>
            <person name="Hibbett D.S."/>
            <person name="Nagy L.G."/>
        </authorList>
    </citation>
    <scope>NUCLEOTIDE SEQUENCE [LARGE SCALE GENOMIC DNA]</scope>
    <source>
        <strain evidence="1 2">CBS 166.37</strain>
    </source>
</reference>
<accession>A0A5C3LYB7</accession>
<evidence type="ECO:0000313" key="1">
    <source>
        <dbReference type="EMBL" id="TFK37393.1"/>
    </source>
</evidence>
<proteinExistence type="predicted"/>
<name>A0A5C3LYB7_9AGAR</name>
<organism evidence="1 2">
    <name type="scientific">Crucibulum laeve</name>
    <dbReference type="NCBI Taxonomy" id="68775"/>
    <lineage>
        <taxon>Eukaryota</taxon>
        <taxon>Fungi</taxon>
        <taxon>Dikarya</taxon>
        <taxon>Basidiomycota</taxon>
        <taxon>Agaricomycotina</taxon>
        <taxon>Agaricomycetes</taxon>
        <taxon>Agaricomycetidae</taxon>
        <taxon>Agaricales</taxon>
        <taxon>Agaricineae</taxon>
        <taxon>Nidulariaceae</taxon>
        <taxon>Crucibulum</taxon>
    </lineage>
</organism>
<keyword evidence="2" id="KW-1185">Reference proteome</keyword>
<gene>
    <name evidence="1" type="ORF">BDQ12DRAFT_736257</name>
</gene>
<evidence type="ECO:0000313" key="2">
    <source>
        <dbReference type="Proteomes" id="UP000308652"/>
    </source>
</evidence>
<sequence>MDIVSIISSVYSLAKGIYTWVEQQQEKDETVSQVSTTIIQITNVLSPLISFNSGSSKVVSTQVLDSIQRLYELLKTTQDHLHLWEHDRSHRLFTFLSPSVVIKQLKDDEQRLQQQLVILIAAISVVEHVSSASSDVLIPQSLHIASPSSDTESHSALEHIYHEDVKQFWTHFIGEKVPFVTNQRFCWCISRWLGRGLDSLECRRLIYYVDELELGNVVPWNLQRILGTWDMRSCIEDYMKDPKLPLLVWIDDIPSNNAGSVFYAQNMGVNVIQLTSTKMAQAWLAANIEFVRRNDNAASIRFVSDNVRWEDTSEGTRVENKTAGNDILKYLRQQLIVAPVLIYAGKSLHRTKYVETYQMAGSTKEENTYRRYVFALAKRRSGDLEWRKFCA</sequence>
<dbReference type="Proteomes" id="UP000308652">
    <property type="component" value="Unassembled WGS sequence"/>
</dbReference>
<dbReference type="OrthoDB" id="3254241at2759"/>
<protein>
    <submittedName>
        <fullName evidence="1">Uncharacterized protein</fullName>
    </submittedName>
</protein>